<dbReference type="GO" id="GO:0005829">
    <property type="term" value="C:cytosol"/>
    <property type="evidence" value="ECO:0007669"/>
    <property type="project" value="TreeGrafter"/>
</dbReference>
<evidence type="ECO:0000313" key="2">
    <source>
        <dbReference type="Proteomes" id="UP000664477"/>
    </source>
</evidence>
<comment type="caution">
    <text evidence="1">The sequence shown here is derived from an EMBL/GenBank/DDBJ whole genome shotgun (WGS) entry which is preliminary data.</text>
</comment>
<dbReference type="PRINTS" id="PR00934">
    <property type="entry name" value="XHISDIPTASE"/>
</dbReference>
<accession>A0A939NHC6</accession>
<dbReference type="PANTHER" id="PTHR43501">
    <property type="entry name" value="CYTOSOL NON-SPECIFIC DIPEPTIDASE"/>
    <property type="match status" value="1"/>
</dbReference>
<dbReference type="InterPro" id="IPR001160">
    <property type="entry name" value="Peptidase_M20C"/>
</dbReference>
<dbReference type="Proteomes" id="UP000664477">
    <property type="component" value="Unassembled WGS sequence"/>
</dbReference>
<name>A0A939NHC6_PRORE</name>
<protein>
    <submittedName>
        <fullName evidence="1">M20/M25/M40 family metallo-hydrolase</fullName>
    </submittedName>
</protein>
<organism evidence="1 2">
    <name type="scientific">Providencia rettgeri</name>
    <dbReference type="NCBI Taxonomy" id="587"/>
    <lineage>
        <taxon>Bacteria</taxon>
        <taxon>Pseudomonadati</taxon>
        <taxon>Pseudomonadota</taxon>
        <taxon>Gammaproteobacteria</taxon>
        <taxon>Enterobacterales</taxon>
        <taxon>Morganellaceae</taxon>
        <taxon>Providencia</taxon>
    </lineage>
</organism>
<dbReference type="AlphaFoldDB" id="A0A939NHC6"/>
<dbReference type="FunFam" id="3.40.630.10:FF:000018">
    <property type="entry name" value="Aminoacyl-histidine dipeptidase PepD"/>
    <property type="match status" value="1"/>
</dbReference>
<dbReference type="GO" id="GO:0070573">
    <property type="term" value="F:metallodipeptidase activity"/>
    <property type="evidence" value="ECO:0007669"/>
    <property type="project" value="TreeGrafter"/>
</dbReference>
<gene>
    <name evidence="1" type="ORF">J4727_11635</name>
</gene>
<dbReference type="GO" id="GO:0006508">
    <property type="term" value="P:proteolysis"/>
    <property type="evidence" value="ECO:0007669"/>
    <property type="project" value="InterPro"/>
</dbReference>
<dbReference type="Gene3D" id="3.40.630.10">
    <property type="entry name" value="Zn peptidases"/>
    <property type="match status" value="1"/>
</dbReference>
<dbReference type="PANTHER" id="PTHR43501:SF1">
    <property type="entry name" value="CYTOSOL NON-SPECIFIC DIPEPTIDASE"/>
    <property type="match status" value="1"/>
</dbReference>
<dbReference type="SUPFAM" id="SSF53187">
    <property type="entry name" value="Zn-dependent exopeptidases"/>
    <property type="match status" value="1"/>
</dbReference>
<reference evidence="1" key="1">
    <citation type="submission" date="2021-03" db="EMBL/GenBank/DDBJ databases">
        <title>Molecular epidemiology and mechanisms of colistin and carbapenem resistance in Enterobacteriaceae from clinical isolates, the environment and porcine samples in Pretoria, South Africa.</title>
        <authorList>
            <person name="Bogoshi D."/>
            <person name="Mbelle N.M."/>
            <person name="Naidoo V."/>
            <person name="Osei Sekyere J."/>
        </authorList>
    </citation>
    <scope>NUCLEOTIDE SEQUENCE</scope>
    <source>
        <strain evidence="1">C052</strain>
    </source>
</reference>
<proteinExistence type="predicted"/>
<evidence type="ECO:0000313" key="1">
    <source>
        <dbReference type="EMBL" id="MBO1916267.1"/>
    </source>
</evidence>
<sequence>MSDVAIGVVETSLNEGVVRLTEDKAEIIFLVRSLIDSGKNYVVNMLTSISKLAQAQYRAEGSYPGWQPDADSPVMHLVSDTYNKLFGKIPNVMVIHAGLECGLFKSLTQTWIWFQLGQLFVCTPDERVHIASVGEYWKLLTAVLKAIPVKE</sequence>
<dbReference type="EMBL" id="JAGETQ010000060">
    <property type="protein sequence ID" value="MBO1916267.1"/>
    <property type="molecule type" value="Genomic_DNA"/>
</dbReference>